<gene>
    <name evidence="3" type="ORF">ACFFGY_17120</name>
</gene>
<evidence type="ECO:0000259" key="2">
    <source>
        <dbReference type="Pfam" id="PF13403"/>
    </source>
</evidence>
<proteinExistence type="predicted"/>
<feature type="compositionally biased region" description="Basic and acidic residues" evidence="1">
    <location>
        <begin position="261"/>
        <end position="275"/>
    </location>
</feature>
<feature type="compositionally biased region" description="Gly residues" evidence="1">
    <location>
        <begin position="46"/>
        <end position="56"/>
    </location>
</feature>
<evidence type="ECO:0000256" key="1">
    <source>
        <dbReference type="SAM" id="MobiDB-lite"/>
    </source>
</evidence>
<evidence type="ECO:0000313" key="3">
    <source>
        <dbReference type="EMBL" id="MFC0409977.1"/>
    </source>
</evidence>
<feature type="region of interest" description="Disordered" evidence="1">
    <location>
        <begin position="232"/>
        <end position="289"/>
    </location>
</feature>
<dbReference type="Proteomes" id="UP001589865">
    <property type="component" value="Unassembled WGS sequence"/>
</dbReference>
<dbReference type="Pfam" id="PF13403">
    <property type="entry name" value="Hint_2"/>
    <property type="match status" value="1"/>
</dbReference>
<protein>
    <submittedName>
        <fullName evidence="3">Hint domain-containing protein</fullName>
    </submittedName>
</protein>
<reference evidence="3 4" key="1">
    <citation type="submission" date="2024-09" db="EMBL/GenBank/DDBJ databases">
        <authorList>
            <person name="Sun Q."/>
            <person name="Mori K."/>
        </authorList>
    </citation>
    <scope>NUCLEOTIDE SEQUENCE [LARGE SCALE GENOMIC DNA]</scope>
    <source>
        <strain evidence="3 4">TBRC 5777</strain>
    </source>
</reference>
<feature type="region of interest" description="Disordered" evidence="1">
    <location>
        <begin position="1"/>
        <end position="62"/>
    </location>
</feature>
<dbReference type="SUPFAM" id="SSF51294">
    <property type="entry name" value="Hedgehog/intein (Hint) domain"/>
    <property type="match status" value="1"/>
</dbReference>
<feature type="domain" description="Hedgehog/Intein (Hint)" evidence="2">
    <location>
        <begin position="87"/>
        <end position="223"/>
    </location>
</feature>
<keyword evidence="4" id="KW-1185">Reference proteome</keyword>
<comment type="caution">
    <text evidence="3">The sequence shown here is derived from an EMBL/GenBank/DDBJ whole genome shotgun (WGS) entry which is preliminary data.</text>
</comment>
<organism evidence="3 4">
    <name type="scientific">Roseomonas elaeocarpi</name>
    <dbReference type="NCBI Taxonomy" id="907779"/>
    <lineage>
        <taxon>Bacteria</taxon>
        <taxon>Pseudomonadati</taxon>
        <taxon>Pseudomonadota</taxon>
        <taxon>Alphaproteobacteria</taxon>
        <taxon>Acetobacterales</taxon>
        <taxon>Roseomonadaceae</taxon>
        <taxon>Roseomonas</taxon>
    </lineage>
</organism>
<feature type="compositionally biased region" description="Basic residues" evidence="1">
    <location>
        <begin position="276"/>
        <end position="289"/>
    </location>
</feature>
<dbReference type="InterPro" id="IPR036844">
    <property type="entry name" value="Hint_dom_sf"/>
</dbReference>
<evidence type="ECO:0000313" key="4">
    <source>
        <dbReference type="Proteomes" id="UP001589865"/>
    </source>
</evidence>
<name>A0ABV6JW67_9PROT</name>
<sequence length="289" mass="31004">MGVSYGTVGTGHLSGTDGNRVIDGGPVANLETGTLSGPGGKDRQPGWGGSNAGGVGNDALTKAGDGATRFTGGDTLRPGDRTPKVACYATGTLITTARGDVAVEELRVGDLVQVVSGKGGWSPVTWIGRRDVDLLRHPQPERVWPVRVRVGTFGRGWPDRDLILSPNHGLWLRGLLVPVRFLLDGVSVVQERHEARITYWHVELPQHAAILAEGLPAESYLDTGNRSSFSNGGVVVRQHPDFDDGPSLDGPGNRRLAPRIEAGDERLGPIRDKMRAPRTTRRRRRQGEG</sequence>
<dbReference type="Gene3D" id="2.170.16.10">
    <property type="entry name" value="Hedgehog/Intein (Hint) domain"/>
    <property type="match status" value="1"/>
</dbReference>
<accession>A0ABV6JW67</accession>
<dbReference type="InterPro" id="IPR028992">
    <property type="entry name" value="Hedgehog/Intein_dom"/>
</dbReference>
<dbReference type="EMBL" id="JBHLUN010000012">
    <property type="protein sequence ID" value="MFC0409977.1"/>
    <property type="molecule type" value="Genomic_DNA"/>
</dbReference>